<sequence>MKVSQRNAWMARCAVLCAAALLLLSPGALGLKAAAHKRELLASTPDPSSDTQRSFTSELRTSVPALIICLSVGAIATAAGVGGGPIFVPVFSVLAGFSIKAATALSQATITGGAIAGVALSLRRRSPIDPSEPILDFPLALMLTPMLLLGVAVGVLGNNLLPTWLITLLLIVLLLALAYHTFAKAIKLHHKEKKAGVGRSAEANPKPGKGLQAPAEAQGKVAPATEPEAARAANGSAATETGIEAESATCVIELAHNSGNGDLASSQEPCPTACGGLQHSGEGDAAAEPAAEEVPTRPNTARVALQATETALMWAVFLALQVAKTRFDHCTGAYGGLFAAEIVLAVGMCAFFAWQAFHKRQAQAANHLQQPMLADIYGAQPVWTPRRLMRAAFIALIGGFVAGLFGIGGGMIMGPLLLEFGLHPMVSAATSGLMVLFSSSIAAFSFGFDGLLNMQFALIFGLGCFAASLAGVLLVARVVKRSGKASIVVFLLAMVIGIGAILTAIFGGRDAVLSLVARRNIGFGSFCGTAST</sequence>
<feature type="transmembrane region" description="Helical" evidence="7">
    <location>
        <begin position="134"/>
        <end position="157"/>
    </location>
</feature>
<dbReference type="PANTHER" id="PTHR14255:SF3">
    <property type="entry name" value="SULFITE EXPORTER TAUE_SAFE FAMILY PROTEIN 5-RELATED"/>
    <property type="match status" value="1"/>
</dbReference>
<evidence type="ECO:0000256" key="5">
    <source>
        <dbReference type="ARBA" id="ARBA00023136"/>
    </source>
</evidence>
<feature type="region of interest" description="Disordered" evidence="6">
    <location>
        <begin position="195"/>
        <end position="238"/>
    </location>
</feature>
<gene>
    <name evidence="9" type="ORF">WJX81_007905</name>
</gene>
<comment type="caution">
    <text evidence="9">The sequence shown here is derived from an EMBL/GenBank/DDBJ whole genome shotgun (WGS) entry which is preliminary data.</text>
</comment>
<feature type="compositionally biased region" description="Low complexity" evidence="6">
    <location>
        <begin position="222"/>
        <end position="233"/>
    </location>
</feature>
<feature type="signal peptide" evidence="8">
    <location>
        <begin position="1"/>
        <end position="30"/>
    </location>
</feature>
<feature type="transmembrane region" description="Helical" evidence="7">
    <location>
        <begin position="456"/>
        <end position="479"/>
    </location>
</feature>
<evidence type="ECO:0008006" key="11">
    <source>
        <dbReference type="Google" id="ProtNLM"/>
    </source>
</evidence>
<feature type="region of interest" description="Disordered" evidence="6">
    <location>
        <begin position="274"/>
        <end position="297"/>
    </location>
</feature>
<dbReference type="GO" id="GO:0016567">
    <property type="term" value="P:protein ubiquitination"/>
    <property type="evidence" value="ECO:0007669"/>
    <property type="project" value="TreeGrafter"/>
</dbReference>
<feature type="transmembrane region" description="Helical" evidence="7">
    <location>
        <begin position="391"/>
        <end position="413"/>
    </location>
</feature>
<evidence type="ECO:0000313" key="10">
    <source>
        <dbReference type="Proteomes" id="UP001445335"/>
    </source>
</evidence>
<name>A0AAW1SDS9_9CHLO</name>
<dbReference type="Pfam" id="PF01925">
    <property type="entry name" value="TauE"/>
    <property type="match status" value="2"/>
</dbReference>
<evidence type="ECO:0000256" key="2">
    <source>
        <dbReference type="ARBA" id="ARBA00009142"/>
    </source>
</evidence>
<evidence type="ECO:0000313" key="9">
    <source>
        <dbReference type="EMBL" id="KAK9843827.1"/>
    </source>
</evidence>
<dbReference type="PANTHER" id="PTHR14255">
    <property type="entry name" value="CEREBLON"/>
    <property type="match status" value="1"/>
</dbReference>
<feature type="chain" id="PRO_5043609727" description="Sulfite exporter TauE/SafE" evidence="8">
    <location>
        <begin position="31"/>
        <end position="532"/>
    </location>
</feature>
<accession>A0AAW1SDS9</accession>
<reference evidence="9 10" key="1">
    <citation type="journal article" date="2024" name="Nat. Commun.">
        <title>Phylogenomics reveals the evolutionary origins of lichenization in chlorophyte algae.</title>
        <authorList>
            <person name="Puginier C."/>
            <person name="Libourel C."/>
            <person name="Otte J."/>
            <person name="Skaloud P."/>
            <person name="Haon M."/>
            <person name="Grisel S."/>
            <person name="Petersen M."/>
            <person name="Berrin J.G."/>
            <person name="Delaux P.M."/>
            <person name="Dal Grande F."/>
            <person name="Keller J."/>
        </authorList>
    </citation>
    <scope>NUCLEOTIDE SEQUENCE [LARGE SCALE GENOMIC DNA]</scope>
    <source>
        <strain evidence="9 10">SAG 245.80</strain>
    </source>
</reference>
<keyword evidence="3 7" id="KW-0812">Transmembrane</keyword>
<comment type="similarity">
    <text evidence="2">Belongs to the 4-toluene sulfonate uptake permease (TSUP) (TC 2.A.102) family.</text>
</comment>
<dbReference type="EMBL" id="JALJOU010000005">
    <property type="protein sequence ID" value="KAK9843827.1"/>
    <property type="molecule type" value="Genomic_DNA"/>
</dbReference>
<evidence type="ECO:0000256" key="1">
    <source>
        <dbReference type="ARBA" id="ARBA00004141"/>
    </source>
</evidence>
<feature type="transmembrane region" description="Helical" evidence="7">
    <location>
        <begin position="334"/>
        <end position="354"/>
    </location>
</feature>
<dbReference type="InterPro" id="IPR002781">
    <property type="entry name" value="TM_pro_TauE-like"/>
</dbReference>
<feature type="transmembrane region" description="Helical" evidence="7">
    <location>
        <begin position="425"/>
        <end position="444"/>
    </location>
</feature>
<evidence type="ECO:0000256" key="6">
    <source>
        <dbReference type="SAM" id="MobiDB-lite"/>
    </source>
</evidence>
<keyword evidence="5 7" id="KW-0472">Membrane</keyword>
<keyword evidence="10" id="KW-1185">Reference proteome</keyword>
<feature type="transmembrane region" description="Helical" evidence="7">
    <location>
        <begin position="485"/>
        <end position="508"/>
    </location>
</feature>
<evidence type="ECO:0000256" key="7">
    <source>
        <dbReference type="SAM" id="Phobius"/>
    </source>
</evidence>
<feature type="transmembrane region" description="Helical" evidence="7">
    <location>
        <begin position="101"/>
        <end position="122"/>
    </location>
</feature>
<evidence type="ECO:0000256" key="4">
    <source>
        <dbReference type="ARBA" id="ARBA00022989"/>
    </source>
</evidence>
<organism evidence="9 10">
    <name type="scientific">Elliptochloris bilobata</name>
    <dbReference type="NCBI Taxonomy" id="381761"/>
    <lineage>
        <taxon>Eukaryota</taxon>
        <taxon>Viridiplantae</taxon>
        <taxon>Chlorophyta</taxon>
        <taxon>core chlorophytes</taxon>
        <taxon>Trebouxiophyceae</taxon>
        <taxon>Trebouxiophyceae incertae sedis</taxon>
        <taxon>Elliptochloris clade</taxon>
        <taxon>Elliptochloris</taxon>
    </lineage>
</organism>
<feature type="transmembrane region" description="Helical" evidence="7">
    <location>
        <begin position="163"/>
        <end position="183"/>
    </location>
</feature>
<dbReference type="Proteomes" id="UP001445335">
    <property type="component" value="Unassembled WGS sequence"/>
</dbReference>
<keyword evidence="4 7" id="KW-1133">Transmembrane helix</keyword>
<protein>
    <recommendedName>
        <fullName evidence="11">Sulfite exporter TauE/SafE</fullName>
    </recommendedName>
</protein>
<dbReference type="AlphaFoldDB" id="A0AAW1SDS9"/>
<dbReference type="GO" id="GO:0031464">
    <property type="term" value="C:Cul4A-RING E3 ubiquitin ligase complex"/>
    <property type="evidence" value="ECO:0007669"/>
    <property type="project" value="TreeGrafter"/>
</dbReference>
<dbReference type="GO" id="GO:0016020">
    <property type="term" value="C:membrane"/>
    <property type="evidence" value="ECO:0007669"/>
    <property type="project" value="UniProtKB-SubCell"/>
</dbReference>
<evidence type="ECO:0000256" key="3">
    <source>
        <dbReference type="ARBA" id="ARBA00022692"/>
    </source>
</evidence>
<comment type="subcellular location">
    <subcellularLocation>
        <location evidence="1">Membrane</location>
        <topology evidence="1">Multi-pass membrane protein</topology>
    </subcellularLocation>
</comment>
<proteinExistence type="inferred from homology"/>
<keyword evidence="8" id="KW-0732">Signal</keyword>
<evidence type="ECO:0000256" key="8">
    <source>
        <dbReference type="SAM" id="SignalP"/>
    </source>
</evidence>